<proteinExistence type="predicted"/>
<dbReference type="Proteomes" id="UP000823775">
    <property type="component" value="Unassembled WGS sequence"/>
</dbReference>
<feature type="non-terminal residue" evidence="1">
    <location>
        <position position="1"/>
    </location>
</feature>
<protein>
    <submittedName>
        <fullName evidence="1">Uncharacterized protein</fullName>
    </submittedName>
</protein>
<comment type="caution">
    <text evidence="1">The sequence shown here is derived from an EMBL/GenBank/DDBJ whole genome shotgun (WGS) entry which is preliminary data.</text>
</comment>
<evidence type="ECO:0000313" key="1">
    <source>
        <dbReference type="EMBL" id="MCD9643969.1"/>
    </source>
</evidence>
<sequence length="110" mass="12520">DGIVAAPSIGGGRRACRREEDERGRCGGCPARGKKRERSGCCGAVGGSGWHQWRRWERIGMCHRSFTDFTGEIQQRRLDAGWRERKKNEGDQRVICAAVVKEKNECDWVW</sequence>
<organism evidence="1 2">
    <name type="scientific">Datura stramonium</name>
    <name type="common">Jimsonweed</name>
    <name type="synonym">Common thornapple</name>
    <dbReference type="NCBI Taxonomy" id="4076"/>
    <lineage>
        <taxon>Eukaryota</taxon>
        <taxon>Viridiplantae</taxon>
        <taxon>Streptophyta</taxon>
        <taxon>Embryophyta</taxon>
        <taxon>Tracheophyta</taxon>
        <taxon>Spermatophyta</taxon>
        <taxon>Magnoliopsida</taxon>
        <taxon>eudicotyledons</taxon>
        <taxon>Gunneridae</taxon>
        <taxon>Pentapetalae</taxon>
        <taxon>asterids</taxon>
        <taxon>lamiids</taxon>
        <taxon>Solanales</taxon>
        <taxon>Solanaceae</taxon>
        <taxon>Solanoideae</taxon>
        <taxon>Datureae</taxon>
        <taxon>Datura</taxon>
    </lineage>
</organism>
<feature type="non-terminal residue" evidence="1">
    <location>
        <position position="110"/>
    </location>
</feature>
<accession>A0ABS8VB56</accession>
<dbReference type="EMBL" id="JACEIK010004042">
    <property type="protein sequence ID" value="MCD9643969.1"/>
    <property type="molecule type" value="Genomic_DNA"/>
</dbReference>
<keyword evidence="2" id="KW-1185">Reference proteome</keyword>
<gene>
    <name evidence="1" type="ORF">HAX54_031881</name>
</gene>
<evidence type="ECO:0000313" key="2">
    <source>
        <dbReference type="Proteomes" id="UP000823775"/>
    </source>
</evidence>
<reference evidence="1 2" key="1">
    <citation type="journal article" date="2021" name="BMC Genomics">
        <title>Datura genome reveals duplications of psychoactive alkaloid biosynthetic genes and high mutation rate following tissue culture.</title>
        <authorList>
            <person name="Rajewski A."/>
            <person name="Carter-House D."/>
            <person name="Stajich J."/>
            <person name="Litt A."/>
        </authorList>
    </citation>
    <scope>NUCLEOTIDE SEQUENCE [LARGE SCALE GENOMIC DNA]</scope>
    <source>
        <strain evidence="1">AR-01</strain>
    </source>
</reference>
<name>A0ABS8VB56_DATST</name>